<feature type="transmembrane region" description="Helical" evidence="1">
    <location>
        <begin position="318"/>
        <end position="341"/>
    </location>
</feature>
<dbReference type="AlphaFoldDB" id="S9UIB7"/>
<evidence type="ECO:0000313" key="2">
    <source>
        <dbReference type="EMBL" id="EPY30557.1"/>
    </source>
</evidence>
<sequence length="386" mass="41977">MIKHLSSLHLSPGGGRLVVRLRASVAEAVDVVVVHADTIERVLQTHLAEEEVLHFTVRPDEIDGAAVVKLERVVDRLGRVDALRLPRQALLFCLVHGGEVDAPDARGLLHRVLAAAQPADARGVGLRLAIALEEGVQHRRRVADVVNADKDRLQLRLLRGGVGARRGRLSDRLLVLLLRDVEGRRAVDARVAVRDVACIHQLREEAQRVRAHLRALGEAEVEQRPAVGKDVRVGGRPPGGALEQLERPAQLLLGCHVHLQPAVLAGGREVGGELRWVLQQALVLAVLHVRGGDREHGGAQDEAVQLRARAWGPLTPPLLLPVIIIVIIIIIIIIVVVAVVVRLSFRLRGRSGTHGRVQRGAVCHSGRCGKAPQVRGVRQMEELGSF</sequence>
<comment type="caution">
    <text evidence="2">The sequence shown here is derived from an EMBL/GenBank/DDBJ whole genome shotgun (WGS) entry which is preliminary data.</text>
</comment>
<keyword evidence="1" id="KW-0472">Membrane</keyword>
<keyword evidence="1" id="KW-0812">Transmembrane</keyword>
<reference evidence="2 3" key="1">
    <citation type="journal article" date="2013" name="PLoS ONE">
        <title>Predicting the Proteins of Angomonas deanei, Strigomonas culicis and Their Respective Endosymbionts Reveals New Aspects of the Trypanosomatidae Family.</title>
        <authorList>
            <person name="Motta M.C."/>
            <person name="Martins A.C."/>
            <person name="de Souza S.S."/>
            <person name="Catta-Preta C.M."/>
            <person name="Silva R."/>
            <person name="Klein C.C."/>
            <person name="de Almeida L.G."/>
            <person name="de Lima Cunha O."/>
            <person name="Ciapina L.P."/>
            <person name="Brocchi M."/>
            <person name="Colabardini A.C."/>
            <person name="de Araujo Lima B."/>
            <person name="Machado C.R."/>
            <person name="de Almeida Soares C.M."/>
            <person name="Probst C.M."/>
            <person name="de Menezes C.B."/>
            <person name="Thompson C.E."/>
            <person name="Bartholomeu D.C."/>
            <person name="Gradia D.F."/>
            <person name="Pavoni D.P."/>
            <person name="Grisard E.C."/>
            <person name="Fantinatti-Garboggini F."/>
            <person name="Marchini F.K."/>
            <person name="Rodrigues-Luiz G.F."/>
            <person name="Wagner G."/>
            <person name="Goldman G.H."/>
            <person name="Fietto J.L."/>
            <person name="Elias M.C."/>
            <person name="Goldman M.H."/>
            <person name="Sagot M.F."/>
            <person name="Pereira M."/>
            <person name="Stoco P.H."/>
            <person name="de Mendonca-Neto R.P."/>
            <person name="Teixeira S.M."/>
            <person name="Maciel T.E."/>
            <person name="de Oliveira Mendes T.A."/>
            <person name="Urmenyi T.P."/>
            <person name="de Souza W."/>
            <person name="Schenkman S."/>
            <person name="de Vasconcelos A.T."/>
        </authorList>
    </citation>
    <scope>NUCLEOTIDE SEQUENCE [LARGE SCALE GENOMIC DNA]</scope>
</reference>
<dbReference type="Proteomes" id="UP000015354">
    <property type="component" value="Unassembled WGS sequence"/>
</dbReference>
<accession>S9UIB7</accession>
<proteinExistence type="predicted"/>
<gene>
    <name evidence="2" type="ORF">STCU_04007</name>
</gene>
<keyword evidence="1" id="KW-1133">Transmembrane helix</keyword>
<dbReference type="EMBL" id="ATMH01004007">
    <property type="protein sequence ID" value="EPY30557.1"/>
    <property type="molecule type" value="Genomic_DNA"/>
</dbReference>
<name>S9UIB7_9TRYP</name>
<protein>
    <submittedName>
        <fullName evidence="2">Cytochrome c oxidase assembly factor</fullName>
    </submittedName>
</protein>
<evidence type="ECO:0000313" key="3">
    <source>
        <dbReference type="Proteomes" id="UP000015354"/>
    </source>
</evidence>
<evidence type="ECO:0000256" key="1">
    <source>
        <dbReference type="SAM" id="Phobius"/>
    </source>
</evidence>
<keyword evidence="3" id="KW-1185">Reference proteome</keyword>
<organism evidence="2 3">
    <name type="scientific">Strigomonas culicis</name>
    <dbReference type="NCBI Taxonomy" id="28005"/>
    <lineage>
        <taxon>Eukaryota</taxon>
        <taxon>Discoba</taxon>
        <taxon>Euglenozoa</taxon>
        <taxon>Kinetoplastea</taxon>
        <taxon>Metakinetoplastina</taxon>
        <taxon>Trypanosomatida</taxon>
        <taxon>Trypanosomatidae</taxon>
        <taxon>Strigomonadinae</taxon>
        <taxon>Strigomonas</taxon>
    </lineage>
</organism>